<dbReference type="Proteomes" id="UP000003573">
    <property type="component" value="Unassembled WGS sequence"/>
</dbReference>
<reference evidence="1 2" key="1">
    <citation type="journal article" date="2014" name="Int. J. Syst. Evol. Microbiol.">
        <title>Phylogenomics and the dynamic genome evolution of the genus Streptococcus.</title>
        <authorList>
            <consortium name="The Broad Institute Genome Sequencing Platform"/>
            <person name="Richards V.P."/>
            <person name="Palmer S.R."/>
            <person name="Pavinski Bitar P.D."/>
            <person name="Qin X."/>
            <person name="Weinstock G.M."/>
            <person name="Highlander S.K."/>
            <person name="Town C.D."/>
            <person name="Burne R.A."/>
            <person name="Stanhope M.J."/>
        </authorList>
    </citation>
    <scope>NUCLEOTIDE SEQUENCE [LARGE SCALE GENOMIC DNA]</scope>
    <source>
        <strain evidence="1 2">NCTC 11558</strain>
    </source>
</reference>
<evidence type="ECO:0000313" key="2">
    <source>
        <dbReference type="Proteomes" id="UP000003573"/>
    </source>
</evidence>
<keyword evidence="2" id="KW-1185">Reference proteome</keyword>
<sequence>MTMANINNKIAKSVVKAYKKQKLLPLMLGKEMKIFRKNWIMMRIFSKPSKKRP</sequence>
<protein>
    <submittedName>
        <fullName evidence="1">Uncharacterized protein</fullName>
    </submittedName>
</protein>
<evidence type="ECO:0000313" key="1">
    <source>
        <dbReference type="EMBL" id="EHJ51765.1"/>
    </source>
</evidence>
<gene>
    <name evidence="1" type="ORF">STRMA_1024</name>
</gene>
<name>G5JUN4_9STRE</name>
<comment type="caution">
    <text evidence="1">The sequence shown here is derived from an EMBL/GenBank/DDBJ whole genome shotgun (WGS) entry which is preliminary data.</text>
</comment>
<dbReference type="AlphaFoldDB" id="G5JUN4"/>
<accession>G5JUN4</accession>
<proteinExistence type="predicted"/>
<dbReference type="STRING" id="764298.STRMA_1024"/>
<organism evidence="1 2">
    <name type="scientific">Streptococcus macacae NCTC 11558</name>
    <dbReference type="NCBI Taxonomy" id="764298"/>
    <lineage>
        <taxon>Bacteria</taxon>
        <taxon>Bacillati</taxon>
        <taxon>Bacillota</taxon>
        <taxon>Bacilli</taxon>
        <taxon>Lactobacillales</taxon>
        <taxon>Streptococcaceae</taxon>
        <taxon>Streptococcus</taxon>
    </lineage>
</organism>
<dbReference type="EMBL" id="AEUW02000001">
    <property type="protein sequence ID" value="EHJ51765.1"/>
    <property type="molecule type" value="Genomic_DNA"/>
</dbReference>